<feature type="compositionally biased region" description="Low complexity" evidence="1">
    <location>
        <begin position="230"/>
        <end position="241"/>
    </location>
</feature>
<feature type="compositionally biased region" description="Basic and acidic residues" evidence="1">
    <location>
        <begin position="280"/>
        <end position="292"/>
    </location>
</feature>
<feature type="compositionally biased region" description="Basic residues" evidence="1">
    <location>
        <begin position="192"/>
        <end position="202"/>
    </location>
</feature>
<feature type="compositionally biased region" description="Basic and acidic residues" evidence="1">
    <location>
        <begin position="1"/>
        <end position="33"/>
    </location>
</feature>
<reference evidence="2" key="1">
    <citation type="submission" date="2020-02" db="EMBL/GenBank/DDBJ databases">
        <authorList>
            <person name="Meier V. D."/>
        </authorList>
    </citation>
    <scope>NUCLEOTIDE SEQUENCE</scope>
    <source>
        <strain evidence="2">AVDCRST_MAG36</strain>
    </source>
</reference>
<protein>
    <submittedName>
        <fullName evidence="2">Uncharacterized protein</fullName>
    </submittedName>
</protein>
<feature type="compositionally biased region" description="Basic residues" evidence="1">
    <location>
        <begin position="153"/>
        <end position="165"/>
    </location>
</feature>
<feature type="compositionally biased region" description="Basic and acidic residues" evidence="1">
    <location>
        <begin position="77"/>
        <end position="94"/>
    </location>
</feature>
<feature type="compositionally biased region" description="Pro residues" evidence="1">
    <location>
        <begin position="392"/>
        <end position="402"/>
    </location>
</feature>
<feature type="non-terminal residue" evidence="2">
    <location>
        <position position="1"/>
    </location>
</feature>
<name>A0A6J4LZQ7_9ACTN</name>
<evidence type="ECO:0000256" key="1">
    <source>
        <dbReference type="SAM" id="MobiDB-lite"/>
    </source>
</evidence>
<dbReference type="EMBL" id="CADCUH010000109">
    <property type="protein sequence ID" value="CAA9346283.1"/>
    <property type="molecule type" value="Genomic_DNA"/>
</dbReference>
<feature type="compositionally biased region" description="Basic and acidic residues" evidence="1">
    <location>
        <begin position="166"/>
        <end position="178"/>
    </location>
</feature>
<proteinExistence type="predicted"/>
<gene>
    <name evidence="2" type="ORF">AVDCRST_MAG36-1658</name>
</gene>
<feature type="compositionally biased region" description="Basic residues" evidence="1">
    <location>
        <begin position="242"/>
        <end position="261"/>
    </location>
</feature>
<feature type="compositionally biased region" description="Basic residues" evidence="1">
    <location>
        <begin position="312"/>
        <end position="322"/>
    </location>
</feature>
<accession>A0A6J4LZQ7</accession>
<evidence type="ECO:0000313" key="2">
    <source>
        <dbReference type="EMBL" id="CAA9346283.1"/>
    </source>
</evidence>
<dbReference type="AlphaFoldDB" id="A0A6J4LZQ7"/>
<feature type="non-terminal residue" evidence="2">
    <location>
        <position position="402"/>
    </location>
</feature>
<sequence length="402" mass="44192">DPAEPRRLPAARHLDPGVRTLDRLLDRSRRADAGARAAGTRPGRRRQHGGGRGRAAQRRDAARQPPGGRAGRQGRRAQRDGGGRLPRRRGDGCRGAHRLGRRPGGGGAAQRGVLDGLPHLAPGLPHRRRPPRVAGTRDVPAGRLLPRRDARRPAPRRRADRRRRAAERLLARRRDLGRGRPAGGPDAGPGHRVPRTGAHRRPPVGPVRRARAPPGPGHPRRRRGRPGREPVPAHQPAAAVGRARRPVRRDHLAGLRHRCRGGRAAAVARRLADGHPGPDGGRRTRRAVDRGRLLPPALGHHGCRRDRGDGPHRRRERSRLRHRHDDGRRHRAHERPCAVPGRLATLRRRRQLGRAAAGGRPVGPGPARHRVLRPRWPDPGRHRLGRPLDAPARPPAGPQPTV</sequence>
<feature type="compositionally biased region" description="Basic residues" evidence="1">
    <location>
        <begin position="42"/>
        <end position="51"/>
    </location>
</feature>
<feature type="region of interest" description="Disordered" evidence="1">
    <location>
        <begin position="1"/>
        <end position="402"/>
    </location>
</feature>
<organism evidence="2">
    <name type="scientific">uncultured Nocardioidaceae bacterium</name>
    <dbReference type="NCBI Taxonomy" id="253824"/>
    <lineage>
        <taxon>Bacteria</taxon>
        <taxon>Bacillati</taxon>
        <taxon>Actinomycetota</taxon>
        <taxon>Actinomycetes</taxon>
        <taxon>Propionibacteriales</taxon>
        <taxon>Nocardioidaceae</taxon>
        <taxon>environmental samples</taxon>
    </lineage>
</organism>